<protein>
    <submittedName>
        <fullName evidence="3">Uncharacterized protein LOC136087998</fullName>
    </submittedName>
</protein>
<dbReference type="Proteomes" id="UP001652625">
    <property type="component" value="Chromosome 12"/>
</dbReference>
<dbReference type="InterPro" id="IPR036691">
    <property type="entry name" value="Endo/exonu/phosph_ase_sf"/>
</dbReference>
<feature type="domain" description="Endonuclease/exonuclease/phosphatase" evidence="1">
    <location>
        <begin position="235"/>
        <end position="442"/>
    </location>
</feature>
<sequence>MEKIKRLEKDVFDIKESLNFHEELIEKKVKNNIESIEKKRFCKTEAHKNDEYIDLKKKLREIEDRSRRNNLRIDGIKENENETWSESEIKVIKLFEETLGVKNVRIERAHRSGRRDAKTPRTIIIKLLDYKDKVEILKNSFKLKGENIYINEDFCFETNLIRKDLREKMKIERQLGKFAYISYDKLIVRDENVALSDVDDSNNFNQKNESQYYTVIESSQYLQKNKNSFSILNINIRSLNKNFENLRFLLDELKHDFKIICLTETWCKRGETNAQFELINYSSVHQPRGFGVGGGVCIFVHNSISYNLRHDLCVNEKDCESLCIEIINKTTKKIIINATYRPPSSSLKKFKTHLKPFLTNINKTRSHAYLVGDFNIDLINHASNNNVNNFINTLLQYNLIPSINKPTRVTNNSSTLLDNIITNNHLNTSLYTGIIKTDLSDHFPTFLVTNNILFNSILSQSIIFRRQINENSVKKFQNLLKDIVDWNLVLQSHDVNNAYDLFLNQFCKQYDKAFPEKKITVKTKTVLTPWMSNGLLKSSKRKQKLYDKYLKKKTYKNEMTYKNYKNIFEKTKRNSKKLYYAKLLSKATGNTKKTWSVIKEIIGKNIYARNILPKKITIDKNTIYDKSIIAEKLNSFFTNTGPNLALKIPMNSTPFESYLKSYDKVMDEPNLKLIELQTAFFCLKTNKSAGFDKINVNVVKSVYNIIEPSLFHIFNLSLKTGIVPEKLKIARITPIFKSGDDSNISNYRPISILPCFSKLLERIMYN</sequence>
<evidence type="ECO:0000259" key="1">
    <source>
        <dbReference type="Pfam" id="PF03372"/>
    </source>
</evidence>
<keyword evidence="2" id="KW-1185">Reference proteome</keyword>
<accession>A0ABM4D0D7</accession>
<dbReference type="Gene3D" id="3.60.10.10">
    <property type="entry name" value="Endonuclease/exonuclease/phosphatase"/>
    <property type="match status" value="1"/>
</dbReference>
<dbReference type="PANTHER" id="PTHR47510">
    <property type="entry name" value="REVERSE TRANSCRIPTASE DOMAIN-CONTAINING PROTEIN"/>
    <property type="match status" value="1"/>
</dbReference>
<dbReference type="SUPFAM" id="SSF56219">
    <property type="entry name" value="DNase I-like"/>
    <property type="match status" value="1"/>
</dbReference>
<dbReference type="GeneID" id="136087998"/>
<evidence type="ECO:0000313" key="2">
    <source>
        <dbReference type="Proteomes" id="UP001652625"/>
    </source>
</evidence>
<organism evidence="2 3">
    <name type="scientific">Hydra vulgaris</name>
    <name type="common">Hydra</name>
    <name type="synonym">Hydra attenuata</name>
    <dbReference type="NCBI Taxonomy" id="6087"/>
    <lineage>
        <taxon>Eukaryota</taxon>
        <taxon>Metazoa</taxon>
        <taxon>Cnidaria</taxon>
        <taxon>Hydrozoa</taxon>
        <taxon>Hydroidolina</taxon>
        <taxon>Anthoathecata</taxon>
        <taxon>Aplanulata</taxon>
        <taxon>Hydridae</taxon>
        <taxon>Hydra</taxon>
    </lineage>
</organism>
<dbReference type="InterPro" id="IPR005135">
    <property type="entry name" value="Endo/exonuclease/phosphatase"/>
</dbReference>
<dbReference type="PANTHER" id="PTHR47510:SF3">
    <property type="entry name" value="ENDO_EXONUCLEASE_PHOSPHATASE DOMAIN-CONTAINING PROTEIN"/>
    <property type="match status" value="1"/>
</dbReference>
<dbReference type="RefSeq" id="XP_065667706.1">
    <property type="nucleotide sequence ID" value="XM_065811634.1"/>
</dbReference>
<name>A0ABM4D0D7_HYDVU</name>
<dbReference type="Gene3D" id="3.30.70.1820">
    <property type="entry name" value="L1 transposable element, RRM domain"/>
    <property type="match status" value="1"/>
</dbReference>
<dbReference type="Pfam" id="PF03372">
    <property type="entry name" value="Exo_endo_phos"/>
    <property type="match status" value="1"/>
</dbReference>
<gene>
    <name evidence="3" type="primary">LOC136087998</name>
</gene>
<proteinExistence type="predicted"/>
<reference evidence="3" key="1">
    <citation type="submission" date="2025-08" db="UniProtKB">
        <authorList>
            <consortium name="RefSeq"/>
        </authorList>
    </citation>
    <scope>IDENTIFICATION</scope>
</reference>
<evidence type="ECO:0000313" key="3">
    <source>
        <dbReference type="RefSeq" id="XP_065667706.1"/>
    </source>
</evidence>